<evidence type="ECO:0000256" key="1">
    <source>
        <dbReference type="ARBA" id="ARBA00004370"/>
    </source>
</evidence>
<keyword evidence="5" id="KW-1185">Reference proteome</keyword>
<dbReference type="OrthoDB" id="3863176at2"/>
<protein>
    <submittedName>
        <fullName evidence="4">CubicO group peptidase, beta-lactamase class C family</fullName>
    </submittedName>
</protein>
<accession>A0A1H7ZTK1</accession>
<dbReference type="STRING" id="46177.SAMN05660976_05588"/>
<dbReference type="InterPro" id="IPR050491">
    <property type="entry name" value="AmpC-like"/>
</dbReference>
<reference evidence="4 5" key="1">
    <citation type="submission" date="2016-10" db="EMBL/GenBank/DDBJ databases">
        <authorList>
            <person name="de Groot N.N."/>
        </authorList>
    </citation>
    <scope>NUCLEOTIDE SEQUENCE [LARGE SCALE GENOMIC DNA]</scope>
    <source>
        <strain evidence="4 5">DSM 43357</strain>
    </source>
</reference>
<dbReference type="PANTHER" id="PTHR46825">
    <property type="entry name" value="D-ALANYL-D-ALANINE-CARBOXYPEPTIDASE/ENDOPEPTIDASE AMPH"/>
    <property type="match status" value="1"/>
</dbReference>
<evidence type="ECO:0000259" key="3">
    <source>
        <dbReference type="Pfam" id="PF00144"/>
    </source>
</evidence>
<dbReference type="InterPro" id="IPR012338">
    <property type="entry name" value="Beta-lactam/transpept-like"/>
</dbReference>
<feature type="domain" description="Beta-lactamase-related" evidence="3">
    <location>
        <begin position="12"/>
        <end position="313"/>
    </location>
</feature>
<dbReference type="Gene3D" id="3.40.710.10">
    <property type="entry name" value="DD-peptidase/beta-lactamase superfamily"/>
    <property type="match status" value="1"/>
</dbReference>
<dbReference type="GO" id="GO:0016020">
    <property type="term" value="C:membrane"/>
    <property type="evidence" value="ECO:0007669"/>
    <property type="project" value="UniProtKB-SubCell"/>
</dbReference>
<dbReference type="RefSeq" id="WP_091103661.1">
    <property type="nucleotide sequence ID" value="NZ_FOBF01000015.1"/>
</dbReference>
<evidence type="ECO:0000313" key="4">
    <source>
        <dbReference type="EMBL" id="SEM61124.1"/>
    </source>
</evidence>
<dbReference type="Proteomes" id="UP000198953">
    <property type="component" value="Unassembled WGS sequence"/>
</dbReference>
<organism evidence="4 5">
    <name type="scientific">Nonomuraea pusilla</name>
    <dbReference type="NCBI Taxonomy" id="46177"/>
    <lineage>
        <taxon>Bacteria</taxon>
        <taxon>Bacillati</taxon>
        <taxon>Actinomycetota</taxon>
        <taxon>Actinomycetes</taxon>
        <taxon>Streptosporangiales</taxon>
        <taxon>Streptosporangiaceae</taxon>
        <taxon>Nonomuraea</taxon>
    </lineage>
</organism>
<dbReference type="SUPFAM" id="SSF56601">
    <property type="entry name" value="beta-lactamase/transpeptidase-like"/>
    <property type="match status" value="1"/>
</dbReference>
<dbReference type="AlphaFoldDB" id="A0A1H7ZTK1"/>
<comment type="subcellular location">
    <subcellularLocation>
        <location evidence="1">Membrane</location>
    </subcellularLocation>
</comment>
<gene>
    <name evidence="4" type="ORF">SAMN05660976_05588</name>
</gene>
<dbReference type="PANTHER" id="PTHR46825:SF11">
    <property type="entry name" value="PENICILLIN-BINDING PROTEIN 4"/>
    <property type="match status" value="1"/>
</dbReference>
<evidence type="ECO:0000256" key="2">
    <source>
        <dbReference type="ARBA" id="ARBA00023136"/>
    </source>
</evidence>
<proteinExistence type="predicted"/>
<sequence>MLFRPRPAKRMDALVRAYVELGRFSGAVLVARGDTVLFSEGYGQADQERGLPNTPATAFRIGSQTKTFTAIDVLLLQERGLLRVSDPLAAYLPGYPGGDRITLHHLLTNTSGIPDYITAEGFTRVMGTRRTRQEVIASFRDLPPLFPPGERMSYSNSGWVLLGEVIERVSRRPYGHHLRERVLAPLGMERTGLDVTHDVATGYMSVDGRFAPTPHLDDSNQDAAGALRSSVEDLHRWQRGLWHGGLLRPDSLAALTHAHVTAEDGSYGYGCLVSPDRIESSGGTIGFVSVSTRHPRDDLFVTVLSNIENGAYAEIGHGLAAIARDEPYEPPSARVFVTVDPGVFQRYLGRYAMRYMGRSSTMDVTQDGDHLVAEVHGLARTELRPMSPTRYFASMKGEVELEFAADGSHVLLNWAGHPVRAGRVSRSPGSSPW</sequence>
<dbReference type="InterPro" id="IPR001466">
    <property type="entry name" value="Beta-lactam-related"/>
</dbReference>
<keyword evidence="2" id="KW-0472">Membrane</keyword>
<name>A0A1H7ZTK1_9ACTN</name>
<dbReference type="Pfam" id="PF00144">
    <property type="entry name" value="Beta-lactamase"/>
    <property type="match status" value="1"/>
</dbReference>
<evidence type="ECO:0000313" key="5">
    <source>
        <dbReference type="Proteomes" id="UP000198953"/>
    </source>
</evidence>
<dbReference type="EMBL" id="FOBF01000015">
    <property type="protein sequence ID" value="SEM61124.1"/>
    <property type="molecule type" value="Genomic_DNA"/>
</dbReference>